<evidence type="ECO:0000313" key="2">
    <source>
        <dbReference type="EMBL" id="KAH0575973.1"/>
    </source>
</evidence>
<dbReference type="EMBL" id="KI546094">
    <property type="protein sequence ID" value="EST45488.1"/>
    <property type="molecule type" value="Genomic_DNA"/>
</dbReference>
<reference evidence="2" key="2">
    <citation type="submission" date="2020-12" db="EMBL/GenBank/DDBJ databases">
        <title>New Spironucleus salmonicida genome in near-complete chromosomes.</title>
        <authorList>
            <person name="Xu F."/>
            <person name="Kurt Z."/>
            <person name="Jimenez-Gonzalez A."/>
            <person name="Astvaldsson A."/>
            <person name="Andersson J.O."/>
            <person name="Svard S.G."/>
        </authorList>
    </citation>
    <scope>NUCLEOTIDE SEQUENCE</scope>
    <source>
        <strain evidence="2">ATCC 50377</strain>
    </source>
</reference>
<keyword evidence="3" id="KW-1185">Reference proteome</keyword>
<protein>
    <submittedName>
        <fullName evidence="1">Uncharacterized protein</fullName>
    </submittedName>
</protein>
<dbReference type="AlphaFoldDB" id="V6LMP4"/>
<evidence type="ECO:0000313" key="3">
    <source>
        <dbReference type="Proteomes" id="UP000018208"/>
    </source>
</evidence>
<accession>V6LMP4</accession>
<organism evidence="1">
    <name type="scientific">Spironucleus salmonicida</name>
    <dbReference type="NCBI Taxonomy" id="348837"/>
    <lineage>
        <taxon>Eukaryota</taxon>
        <taxon>Metamonada</taxon>
        <taxon>Diplomonadida</taxon>
        <taxon>Hexamitidae</taxon>
        <taxon>Hexamitinae</taxon>
        <taxon>Spironucleus</taxon>
    </lineage>
</organism>
<dbReference type="VEuPathDB" id="GiardiaDB:SS50377_21510"/>
<dbReference type="Proteomes" id="UP000018208">
    <property type="component" value="Unassembled WGS sequence"/>
</dbReference>
<reference evidence="1 2" key="1">
    <citation type="journal article" date="2014" name="PLoS Genet.">
        <title>The Genome of Spironucleus salmonicida Highlights a Fish Pathogen Adapted to Fluctuating Environments.</title>
        <authorList>
            <person name="Xu F."/>
            <person name="Jerlstrom-Hultqvist J."/>
            <person name="Einarsson E."/>
            <person name="Astvaldsson A."/>
            <person name="Svard S.G."/>
            <person name="Andersson J.O."/>
        </authorList>
    </citation>
    <scope>NUCLEOTIDE SEQUENCE</scope>
    <source>
        <strain evidence="2">ATCC 50377</strain>
    </source>
</reference>
<evidence type="ECO:0000313" key="1">
    <source>
        <dbReference type="EMBL" id="EST45488.1"/>
    </source>
</evidence>
<gene>
    <name evidence="1" type="ORF">SS50377_14557</name>
    <name evidence="2" type="ORF">SS50377_21510</name>
</gene>
<name>V6LMP4_9EUKA</name>
<proteinExistence type="predicted"/>
<dbReference type="EMBL" id="AUWU02000002">
    <property type="protein sequence ID" value="KAH0575973.1"/>
    <property type="molecule type" value="Genomic_DNA"/>
</dbReference>
<sequence>MKHPGNNNTFPPLCSSMLQLGHIFNYSGQYENSSLTLESELHEIIQLDADDDPSQMNSEDIAVLTSFVFQF</sequence>